<reference evidence="1 2" key="1">
    <citation type="journal article" date="2020" name="Nat. Food">
        <title>A phased Vanilla planifolia genome enables genetic improvement of flavour and production.</title>
        <authorList>
            <person name="Hasing T."/>
            <person name="Tang H."/>
            <person name="Brym M."/>
            <person name="Khazi F."/>
            <person name="Huang T."/>
            <person name="Chambers A.H."/>
        </authorList>
    </citation>
    <scope>NUCLEOTIDE SEQUENCE [LARGE SCALE GENOMIC DNA]</scope>
    <source>
        <tissue evidence="1">Leaf</tissue>
    </source>
</reference>
<organism evidence="1 2">
    <name type="scientific">Vanilla planifolia</name>
    <name type="common">Vanilla</name>
    <dbReference type="NCBI Taxonomy" id="51239"/>
    <lineage>
        <taxon>Eukaryota</taxon>
        <taxon>Viridiplantae</taxon>
        <taxon>Streptophyta</taxon>
        <taxon>Embryophyta</taxon>
        <taxon>Tracheophyta</taxon>
        <taxon>Spermatophyta</taxon>
        <taxon>Magnoliopsida</taxon>
        <taxon>Liliopsida</taxon>
        <taxon>Asparagales</taxon>
        <taxon>Orchidaceae</taxon>
        <taxon>Vanilloideae</taxon>
        <taxon>Vanilleae</taxon>
        <taxon>Vanilla</taxon>
    </lineage>
</organism>
<dbReference type="AlphaFoldDB" id="A0A835U6K5"/>
<keyword evidence="2" id="KW-1185">Reference proteome</keyword>
<gene>
    <name evidence="1" type="ORF">HPP92_026961</name>
</gene>
<dbReference type="EMBL" id="JADCNL010000126">
    <property type="protein sequence ID" value="KAG0450292.1"/>
    <property type="molecule type" value="Genomic_DNA"/>
</dbReference>
<comment type="caution">
    <text evidence="1">The sequence shown here is derived from an EMBL/GenBank/DDBJ whole genome shotgun (WGS) entry which is preliminary data.</text>
</comment>
<dbReference type="Proteomes" id="UP000636800">
    <property type="component" value="Unassembled WGS sequence"/>
</dbReference>
<accession>A0A835U6K5</accession>
<protein>
    <submittedName>
        <fullName evidence="1">Uncharacterized protein</fullName>
    </submittedName>
</protein>
<dbReference type="OrthoDB" id="1863354at2759"/>
<name>A0A835U6K5_VANPL</name>
<evidence type="ECO:0000313" key="1">
    <source>
        <dbReference type="EMBL" id="KAG0450292.1"/>
    </source>
</evidence>
<evidence type="ECO:0000313" key="2">
    <source>
        <dbReference type="Proteomes" id="UP000636800"/>
    </source>
</evidence>
<proteinExistence type="predicted"/>
<sequence>MGVSFDYASSILLCVEDNSSILVLYEDEELGINWKAQWSGLGKICEQKTSFFLESLFLCSSHSKECLFVLLKKESEHTRAKEYA</sequence>